<evidence type="ECO:0000259" key="3">
    <source>
        <dbReference type="Pfam" id="PF20454"/>
    </source>
</evidence>
<dbReference type="HAMAP" id="MF_04144">
    <property type="entry name" value="TERL_LAMBDA"/>
    <property type="match status" value="1"/>
</dbReference>
<evidence type="ECO:0000313" key="4">
    <source>
        <dbReference type="EMBL" id="MBV2127931.1"/>
    </source>
</evidence>
<feature type="region of interest" description="Disordered" evidence="1">
    <location>
        <begin position="541"/>
        <end position="565"/>
    </location>
</feature>
<accession>A0ABS6MHZ0</accession>
<feature type="compositionally biased region" description="Low complexity" evidence="1">
    <location>
        <begin position="680"/>
        <end position="691"/>
    </location>
</feature>
<dbReference type="PANTHER" id="PTHR34413">
    <property type="entry name" value="PROPHAGE TAIL FIBER ASSEMBLY PROTEIN HOMOLOG TFAE-RELATED-RELATED"/>
    <property type="match status" value="1"/>
</dbReference>
<organism evidence="4 5">
    <name type="scientific">Arsukibacterium indicum</name>
    <dbReference type="NCBI Taxonomy" id="2848612"/>
    <lineage>
        <taxon>Bacteria</taxon>
        <taxon>Pseudomonadati</taxon>
        <taxon>Pseudomonadota</taxon>
        <taxon>Gammaproteobacteria</taxon>
        <taxon>Chromatiales</taxon>
        <taxon>Chromatiaceae</taxon>
        <taxon>Arsukibacterium</taxon>
    </lineage>
</organism>
<dbReference type="Proteomes" id="UP000704611">
    <property type="component" value="Unassembled WGS sequence"/>
</dbReference>
<gene>
    <name evidence="4" type="ORF">KQY15_02310</name>
</gene>
<feature type="compositionally biased region" description="Basic and acidic residues" evidence="1">
    <location>
        <begin position="550"/>
        <end position="565"/>
    </location>
</feature>
<reference evidence="4 5" key="1">
    <citation type="submission" date="2021-06" db="EMBL/GenBank/DDBJ databases">
        <title>Rheinheimera indica sp. nov., isolated from deep-sea sediment.</title>
        <authorList>
            <person name="Wang Z."/>
            <person name="Zhang X.-Y."/>
        </authorList>
    </citation>
    <scope>NUCLEOTIDE SEQUENCE [LARGE SCALE GENOMIC DNA]</scope>
    <source>
        <strain evidence="4 5">SM2107</strain>
    </source>
</reference>
<evidence type="ECO:0000313" key="5">
    <source>
        <dbReference type="Proteomes" id="UP000704611"/>
    </source>
</evidence>
<comment type="caution">
    <text evidence="4">The sequence shown here is derived from an EMBL/GenBank/DDBJ whole genome shotgun (WGS) entry which is preliminary data.</text>
</comment>
<dbReference type="Pfam" id="PF05876">
    <property type="entry name" value="GpA_ATPase"/>
    <property type="match status" value="1"/>
</dbReference>
<feature type="domain" description="Phage terminase large subunit GpA ATPase" evidence="2">
    <location>
        <begin position="40"/>
        <end position="309"/>
    </location>
</feature>
<dbReference type="InterPro" id="IPR008866">
    <property type="entry name" value="Phage_lambda_GpA-like"/>
</dbReference>
<dbReference type="InterPro" id="IPR046453">
    <property type="entry name" value="GpA_ATPase"/>
</dbReference>
<evidence type="ECO:0000259" key="2">
    <source>
        <dbReference type="Pfam" id="PF05876"/>
    </source>
</evidence>
<dbReference type="InterPro" id="IPR051220">
    <property type="entry name" value="TFA_Chaperone"/>
</dbReference>
<dbReference type="RefSeq" id="WP_217666830.1">
    <property type="nucleotide sequence ID" value="NZ_JAHRID010000001.1"/>
</dbReference>
<feature type="domain" description="Terminase large subunit GpA endonuclease" evidence="3">
    <location>
        <begin position="332"/>
        <end position="651"/>
    </location>
</feature>
<feature type="region of interest" description="Disordered" evidence="1">
    <location>
        <begin position="677"/>
        <end position="700"/>
    </location>
</feature>
<proteinExistence type="inferred from homology"/>
<name>A0ABS6MHZ0_9GAMM</name>
<dbReference type="Pfam" id="PF20454">
    <property type="entry name" value="GpA_nuclease"/>
    <property type="match status" value="1"/>
</dbReference>
<keyword evidence="5" id="KW-1185">Reference proteome</keyword>
<dbReference type="InterPro" id="IPR046454">
    <property type="entry name" value="GpA_endonuclease"/>
</dbReference>
<dbReference type="PANTHER" id="PTHR34413:SF2">
    <property type="entry name" value="PROPHAGE TAIL FIBER ASSEMBLY PROTEIN HOMOLOG TFAE-RELATED"/>
    <property type="match status" value="1"/>
</dbReference>
<evidence type="ECO:0000256" key="1">
    <source>
        <dbReference type="SAM" id="MobiDB-lite"/>
    </source>
</evidence>
<dbReference type="EMBL" id="JAHRID010000001">
    <property type="protein sequence ID" value="MBV2127931.1"/>
    <property type="molecule type" value="Genomic_DNA"/>
</dbReference>
<protein>
    <submittedName>
        <fullName evidence="4">Phage terminase large subunit family protein</fullName>
    </submittedName>
</protein>
<sequence>MNSAGDAQRIKRDIASLLKPPIRMSVTEAIQEYVRVKLPSGNWGKWDIETTPYMREPLDMLTSRKYRGLIFVGPARTGKSQALIDGFVGYDVKCDPSDMLVVQITKEKAAEFSKKRIGPMLENSPDLLPLLSPRGHDNNLHDKVLRAGNYLKMAWPAKSIFASSEWRRVLITDYDRSATLLDVEGEGSGFDLALKRTQTYRSRGMAVAESSPGYEILDPDWEPDPATPHLFPPTVGIGALYNLGDRRVLYWPCPSCGEFFPANWEYLRWDTTEKDIRKASRTVTCCCPHCGDSEITQLAKQPMLMASRWVPENCSISGGGIITGKPIDTDFVSYWMQGPAASFQSWEQLVYNYLSAVKDYEATGSQEKLKTTINTDQGRAYSYQKSDRKRSADRLAERAEVTTKRHVPNGVLFLVACVDVQAGKDRRFVVQVHGNSQHERWLIDRYNIKLSARVKDENATEPTERYHQIDPAGYPEDWQQLSRLILDRGYPLDDESGREMHVHLMVCDHGGEDGVSNNAYSYYRKLRTENRHHKLMLVKGGSKTQPDMVKISRPDNTKRADRKADAKGDVPLHILATNKLKDNVSNKLERDTAGAGFVHFPDWLGKWFYDELTAESRDEQGHWDRANKKRPNEAFDLLCYNEAAQYQLKTHTPKFWQSPLRWAQPWDTNINVYHPEDQNRAPAAKAAQAAPRQRRVRYRS</sequence>